<name>A0A2M6WZH3_9BACT</name>
<reference evidence="4" key="1">
    <citation type="submission" date="2017-09" db="EMBL/GenBank/DDBJ databases">
        <title>Depth-based differentiation of microbial function through sediment-hosted aquifers and enrichment of novel symbionts in the deep terrestrial subsurface.</title>
        <authorList>
            <person name="Probst A.J."/>
            <person name="Ladd B."/>
            <person name="Jarett J.K."/>
            <person name="Geller-Mcgrath D.E."/>
            <person name="Sieber C.M.K."/>
            <person name="Emerson J.B."/>
            <person name="Anantharaman K."/>
            <person name="Thomas B.C."/>
            <person name="Malmstrom R."/>
            <person name="Stieglmeier M."/>
            <person name="Klingl A."/>
            <person name="Woyke T."/>
            <person name="Ryan C.M."/>
            <person name="Banfield J.F."/>
        </authorList>
    </citation>
    <scope>NUCLEOTIDE SEQUENCE [LARGE SCALE GENOMIC DNA]</scope>
</reference>
<evidence type="ECO:0000313" key="4">
    <source>
        <dbReference type="Proteomes" id="UP000230731"/>
    </source>
</evidence>
<feature type="domain" description="HEPN" evidence="2">
    <location>
        <begin position="15"/>
        <end position="130"/>
    </location>
</feature>
<evidence type="ECO:0000256" key="1">
    <source>
        <dbReference type="ARBA" id="ARBA00038248"/>
    </source>
</evidence>
<comment type="caution">
    <text evidence="3">The sequence shown here is derived from an EMBL/GenBank/DDBJ whole genome shotgun (WGS) entry which is preliminary data.</text>
</comment>
<dbReference type="InterPro" id="IPR052226">
    <property type="entry name" value="UPF0332_toxin"/>
</dbReference>
<proteinExistence type="inferred from homology"/>
<dbReference type="Pfam" id="PF05168">
    <property type="entry name" value="HEPN"/>
    <property type="match status" value="1"/>
</dbReference>
<dbReference type="PANTHER" id="PTHR36565:SF1">
    <property type="entry name" value="UPF0332 PROTEIN TM_1000"/>
    <property type="match status" value="1"/>
</dbReference>
<dbReference type="Proteomes" id="UP000230731">
    <property type="component" value="Unassembled WGS sequence"/>
</dbReference>
<comment type="similarity">
    <text evidence="1">Belongs to the UPF0332 family.</text>
</comment>
<sequence>MTEEEALHKRAPLELRKAREVLAEAAHLQAAGYNEGAISRAYYAVYHAARAVLYQHGTAPITHRGVMSEFSRLVIKTSLVEPEYHQILQTARNERLAADYETTERENFTTPDLAPSVIADAKRFIERMQKVLAE</sequence>
<protein>
    <submittedName>
        <fullName evidence="3">HEPN domain-containing protein</fullName>
    </submittedName>
</protein>
<dbReference type="EMBL" id="PEZP01000027">
    <property type="protein sequence ID" value="PIT98160.1"/>
    <property type="molecule type" value="Genomic_DNA"/>
</dbReference>
<dbReference type="AlphaFoldDB" id="A0A2M6WZH3"/>
<dbReference type="Gene3D" id="1.20.120.330">
    <property type="entry name" value="Nucleotidyltransferases domain 2"/>
    <property type="match status" value="1"/>
</dbReference>
<gene>
    <name evidence="3" type="ORF">COT71_02240</name>
</gene>
<evidence type="ECO:0000313" key="3">
    <source>
        <dbReference type="EMBL" id="PIT98160.1"/>
    </source>
</evidence>
<accession>A0A2M6WZH3</accession>
<dbReference type="InterPro" id="IPR007842">
    <property type="entry name" value="HEPN_dom"/>
</dbReference>
<organism evidence="3 4">
    <name type="scientific">Candidatus Andersenbacteria bacterium CG10_big_fil_rev_8_21_14_0_10_54_11</name>
    <dbReference type="NCBI Taxonomy" id="1974485"/>
    <lineage>
        <taxon>Bacteria</taxon>
        <taxon>Candidatus Anderseniibacteriota</taxon>
    </lineage>
</organism>
<evidence type="ECO:0000259" key="2">
    <source>
        <dbReference type="Pfam" id="PF05168"/>
    </source>
</evidence>
<dbReference type="PANTHER" id="PTHR36565">
    <property type="entry name" value="UPF0332 PROTEIN TM_1000"/>
    <property type="match status" value="1"/>
</dbReference>